<accession>A0A9D1ZMP5</accession>
<organism evidence="1 2">
    <name type="scientific">Candidatus Companilactobacillus pullicola</name>
    <dbReference type="NCBI Taxonomy" id="2838523"/>
    <lineage>
        <taxon>Bacteria</taxon>
        <taxon>Bacillati</taxon>
        <taxon>Bacillota</taxon>
        <taxon>Bacilli</taxon>
        <taxon>Lactobacillales</taxon>
        <taxon>Lactobacillaceae</taxon>
        <taxon>Companilactobacillus</taxon>
    </lineage>
</organism>
<name>A0A9D1ZMP5_9LACO</name>
<dbReference type="EMBL" id="DXCM01000033">
    <property type="protein sequence ID" value="HIY92380.1"/>
    <property type="molecule type" value="Genomic_DNA"/>
</dbReference>
<evidence type="ECO:0000313" key="2">
    <source>
        <dbReference type="Proteomes" id="UP000824013"/>
    </source>
</evidence>
<dbReference type="AlphaFoldDB" id="A0A9D1ZMP5"/>
<dbReference type="Proteomes" id="UP000824013">
    <property type="component" value="Unassembled WGS sequence"/>
</dbReference>
<reference evidence="1" key="1">
    <citation type="journal article" date="2021" name="PeerJ">
        <title>Extensive microbial diversity within the chicken gut microbiome revealed by metagenomics and culture.</title>
        <authorList>
            <person name="Gilroy R."/>
            <person name="Ravi A."/>
            <person name="Getino M."/>
            <person name="Pursley I."/>
            <person name="Horton D.L."/>
            <person name="Alikhan N.F."/>
            <person name="Baker D."/>
            <person name="Gharbi K."/>
            <person name="Hall N."/>
            <person name="Watson M."/>
            <person name="Adriaenssens E.M."/>
            <person name="Foster-Nyarko E."/>
            <person name="Jarju S."/>
            <person name="Secka A."/>
            <person name="Antonio M."/>
            <person name="Oren A."/>
            <person name="Chaudhuri R.R."/>
            <person name="La Ragione R."/>
            <person name="Hildebrand F."/>
            <person name="Pallen M.J."/>
        </authorList>
    </citation>
    <scope>NUCLEOTIDE SEQUENCE</scope>
    <source>
        <strain evidence="1">3204</strain>
    </source>
</reference>
<gene>
    <name evidence="1" type="ORF">H9820_05480</name>
</gene>
<protein>
    <submittedName>
        <fullName evidence="1">Uncharacterized protein</fullName>
    </submittedName>
</protein>
<sequence>MIVNEDVLAISRAVDQLSKVSEEIGRTTEQIENVEEEQYLATLQGIDDPTYQYQIDNLRCHRDDLDIDKSKARTDVYEKFEHYYS</sequence>
<proteinExistence type="predicted"/>
<reference evidence="1" key="2">
    <citation type="submission" date="2021-04" db="EMBL/GenBank/DDBJ databases">
        <authorList>
            <person name="Gilroy R."/>
        </authorList>
    </citation>
    <scope>NUCLEOTIDE SEQUENCE</scope>
    <source>
        <strain evidence="1">3204</strain>
    </source>
</reference>
<evidence type="ECO:0000313" key="1">
    <source>
        <dbReference type="EMBL" id="HIY92380.1"/>
    </source>
</evidence>
<comment type="caution">
    <text evidence="1">The sequence shown here is derived from an EMBL/GenBank/DDBJ whole genome shotgun (WGS) entry which is preliminary data.</text>
</comment>